<evidence type="ECO:0000256" key="8">
    <source>
        <dbReference type="ARBA" id="ARBA00034808"/>
    </source>
</evidence>
<dbReference type="GO" id="GO:0000725">
    <property type="term" value="P:recombinational repair"/>
    <property type="evidence" value="ECO:0007669"/>
    <property type="project" value="TreeGrafter"/>
</dbReference>
<reference evidence="12 13" key="1">
    <citation type="submission" date="2016-05" db="EMBL/GenBank/DDBJ databases">
        <title>Genomic Taxonomy of the Vibrionaceae.</title>
        <authorList>
            <person name="Gomez-Gil B."/>
            <person name="Enciso-Ibarra J."/>
        </authorList>
    </citation>
    <scope>NUCLEOTIDE SEQUENCE [LARGE SCALE GENOMIC DNA]</scope>
    <source>
        <strain evidence="12 13">CAIM 1920</strain>
    </source>
</reference>
<gene>
    <name evidence="12" type="ORF">A8L45_04660</name>
</gene>
<evidence type="ECO:0000256" key="5">
    <source>
        <dbReference type="ARBA" id="ARBA00022840"/>
    </source>
</evidence>
<feature type="domain" description="UvrD-like helicase ATP-binding" evidence="11">
    <location>
        <begin position="198"/>
        <end position="509"/>
    </location>
</feature>
<keyword evidence="3 10" id="KW-0378">Hydrolase</keyword>
<evidence type="ECO:0000256" key="10">
    <source>
        <dbReference type="PROSITE-ProRule" id="PRU00560"/>
    </source>
</evidence>
<dbReference type="GO" id="GO:0003677">
    <property type="term" value="F:DNA binding"/>
    <property type="evidence" value="ECO:0007669"/>
    <property type="project" value="InterPro"/>
</dbReference>
<keyword evidence="5 10" id="KW-0067">ATP-binding</keyword>
<comment type="caution">
    <text evidence="12">The sequence shown here is derived from an EMBL/GenBank/DDBJ whole genome shotgun (WGS) entry which is preliminary data.</text>
</comment>
<proteinExistence type="inferred from homology"/>
<dbReference type="Pfam" id="PF12462">
    <property type="entry name" value="Helicase_IV_N"/>
    <property type="match status" value="1"/>
</dbReference>
<evidence type="ECO:0000256" key="6">
    <source>
        <dbReference type="ARBA" id="ARBA00023235"/>
    </source>
</evidence>
<comment type="catalytic activity">
    <reaction evidence="9">
        <text>ATP + H2O = ADP + phosphate + H(+)</text>
        <dbReference type="Rhea" id="RHEA:13065"/>
        <dbReference type="ChEBI" id="CHEBI:15377"/>
        <dbReference type="ChEBI" id="CHEBI:15378"/>
        <dbReference type="ChEBI" id="CHEBI:30616"/>
        <dbReference type="ChEBI" id="CHEBI:43474"/>
        <dbReference type="ChEBI" id="CHEBI:456216"/>
        <dbReference type="EC" id="5.6.2.4"/>
    </reaction>
</comment>
<dbReference type="InterPro" id="IPR013986">
    <property type="entry name" value="DExx_box_DNA_helicase_dom_sf"/>
</dbReference>
<evidence type="ECO:0000313" key="12">
    <source>
        <dbReference type="EMBL" id="ODA35208.1"/>
    </source>
</evidence>
<dbReference type="InterPro" id="IPR027417">
    <property type="entry name" value="P-loop_NTPase"/>
</dbReference>
<dbReference type="Gene3D" id="1.10.10.160">
    <property type="match status" value="1"/>
</dbReference>
<dbReference type="OrthoDB" id="5298826at2"/>
<feature type="binding site" evidence="10">
    <location>
        <begin position="219"/>
        <end position="226"/>
    </location>
    <ligand>
        <name>ATP</name>
        <dbReference type="ChEBI" id="CHEBI:30616"/>
    </ligand>
</feature>
<dbReference type="Gene3D" id="3.40.50.300">
    <property type="entry name" value="P-loop containing nucleotide triphosphate hydrolases"/>
    <property type="match status" value="2"/>
</dbReference>
<dbReference type="InterPro" id="IPR000212">
    <property type="entry name" value="DNA_helicase_UvrD/REP"/>
</dbReference>
<evidence type="ECO:0000256" key="2">
    <source>
        <dbReference type="ARBA" id="ARBA00022741"/>
    </source>
</evidence>
<dbReference type="Pfam" id="PF00580">
    <property type="entry name" value="UvrD-helicase"/>
    <property type="match status" value="1"/>
</dbReference>
<name>A0A1C3EPN3_9GAMM</name>
<dbReference type="FunFam" id="3.40.50.300:FF:000975">
    <property type="entry name" value="DNA helicase"/>
    <property type="match status" value="1"/>
</dbReference>
<dbReference type="InterPro" id="IPR022161">
    <property type="entry name" value="Helicase_IV_N"/>
</dbReference>
<comment type="similarity">
    <text evidence="1">Belongs to the helicase family. UvrD subfamily.</text>
</comment>
<protein>
    <recommendedName>
        <fullName evidence="8">DNA 3'-5' helicase</fullName>
        <ecNumber evidence="8">5.6.2.4</ecNumber>
    </recommendedName>
</protein>
<dbReference type="AlphaFoldDB" id="A0A1C3EPN3"/>
<dbReference type="GO" id="GO:0005829">
    <property type="term" value="C:cytosol"/>
    <property type="evidence" value="ECO:0007669"/>
    <property type="project" value="TreeGrafter"/>
</dbReference>
<dbReference type="InterPro" id="IPR014016">
    <property type="entry name" value="UvrD-like_ATP-bd"/>
</dbReference>
<keyword evidence="6" id="KW-0413">Isomerase</keyword>
<dbReference type="GO" id="GO:0005524">
    <property type="term" value="F:ATP binding"/>
    <property type="evidence" value="ECO:0007669"/>
    <property type="project" value="UniProtKB-UniRule"/>
</dbReference>
<dbReference type="InterPro" id="IPR014017">
    <property type="entry name" value="DNA_helicase_UvrD-like_C"/>
</dbReference>
<accession>A0A1C3EPN3</accession>
<dbReference type="PANTHER" id="PTHR11070:SF63">
    <property type="entry name" value="DNA HELICASE IV"/>
    <property type="match status" value="1"/>
</dbReference>
<dbReference type="EMBL" id="LYBM01000005">
    <property type="protein sequence ID" value="ODA35208.1"/>
    <property type="molecule type" value="Genomic_DNA"/>
</dbReference>
<comment type="catalytic activity">
    <reaction evidence="7">
        <text>Couples ATP hydrolysis with the unwinding of duplex DNA by translocating in the 3'-5' direction.</text>
        <dbReference type="EC" id="5.6.2.4"/>
    </reaction>
</comment>
<dbReference type="EC" id="5.6.2.4" evidence="8"/>
<keyword evidence="13" id="KW-1185">Reference proteome</keyword>
<dbReference type="STRING" id="1080227.A8L45_04660"/>
<organism evidence="12 13">
    <name type="scientific">Veronia pacifica</name>
    <dbReference type="NCBI Taxonomy" id="1080227"/>
    <lineage>
        <taxon>Bacteria</taxon>
        <taxon>Pseudomonadati</taxon>
        <taxon>Pseudomonadota</taxon>
        <taxon>Gammaproteobacteria</taxon>
        <taxon>Vibrionales</taxon>
        <taxon>Vibrionaceae</taxon>
        <taxon>Veronia</taxon>
    </lineage>
</organism>
<evidence type="ECO:0000256" key="7">
    <source>
        <dbReference type="ARBA" id="ARBA00034617"/>
    </source>
</evidence>
<dbReference type="Pfam" id="PF13361">
    <property type="entry name" value="UvrD_C"/>
    <property type="match status" value="1"/>
</dbReference>
<evidence type="ECO:0000256" key="9">
    <source>
        <dbReference type="ARBA" id="ARBA00048988"/>
    </source>
</evidence>
<dbReference type="NCBIfam" id="NF008276">
    <property type="entry name" value="PRK11054.1"/>
    <property type="match status" value="1"/>
</dbReference>
<dbReference type="GO" id="GO:0016887">
    <property type="term" value="F:ATP hydrolysis activity"/>
    <property type="evidence" value="ECO:0007669"/>
    <property type="project" value="RHEA"/>
</dbReference>
<sequence length="710" mass="80629">MKLTASPFAQWFVQGDHFSIAVGENCLKLESKKMFETVPFALWDGQCRIRRGIFWGELTLFVSPFDTQARIIRIHGLNWRKLETFAQSLAEHHRLWMDEQKILLKPILPQIDALLAELDDAPYYLRVDDVAQWQSRFHKVLTDYGVSFAVLNAVVPAIHQRALAWLEKPDQARTERNQAWLTETLSIWQPFFDTAESSPLNQSQRHAVLQDESHNLLLAGAGSGKTSVLTARARYLVASGQAQPSEILLLAFGKKAAEELKQRLGQPEMKGIQVATFHSFALETIRKLTGKAPDISHLASEDCSRSAFITLALSEQWQNKTQLNRWNKYFSEWPLPGVDRDGELVKQAHSEKLHQWIWRRLSLLLQQNESMTKVKQNIDSTDKQANAEFGLIAPLVKAYQDVLKKEGTTDFDGLIRQAAKLLQRKHGADVSGIRFIMVDEYQDISPLRMTMLEALCCAKKSRTPSLFAVGDDWQAIYRFTGADVCLTTDFSERFPDGNISYLDTTYRFNNMIGEVANRFVCQNPLQLEKPLNSIKTQKKKAVTVIGEGNEADIMADLSQRHQSASVLIIGRNNSHRPTQLADWQSRFSNLDIDYLTAHASKGREADFVFVVNVDQDVFPPRVRNEAMLDALLPQQDVIEDAEERRLFYVALTRAKEHVWLSCSPDRPSPFVCELIDECYPVLKKLAGLTKRKVQTVLQGEDVELASTNDG</sequence>
<dbReference type="PROSITE" id="PS51198">
    <property type="entry name" value="UVRD_HELICASE_ATP_BIND"/>
    <property type="match status" value="1"/>
</dbReference>
<evidence type="ECO:0000313" key="13">
    <source>
        <dbReference type="Proteomes" id="UP000094936"/>
    </source>
</evidence>
<evidence type="ECO:0000256" key="4">
    <source>
        <dbReference type="ARBA" id="ARBA00022806"/>
    </source>
</evidence>
<dbReference type="Proteomes" id="UP000094936">
    <property type="component" value="Unassembled WGS sequence"/>
</dbReference>
<dbReference type="SUPFAM" id="SSF52540">
    <property type="entry name" value="P-loop containing nucleoside triphosphate hydrolases"/>
    <property type="match status" value="1"/>
</dbReference>
<dbReference type="CDD" id="cd18807">
    <property type="entry name" value="SF1_C_UvrD"/>
    <property type="match status" value="1"/>
</dbReference>
<evidence type="ECO:0000259" key="11">
    <source>
        <dbReference type="PROSITE" id="PS51198"/>
    </source>
</evidence>
<dbReference type="RefSeq" id="WP_068899741.1">
    <property type="nucleotide sequence ID" value="NZ_JBHUIF010000033.1"/>
</dbReference>
<dbReference type="CDD" id="cd17932">
    <property type="entry name" value="DEXQc_UvrD"/>
    <property type="match status" value="1"/>
</dbReference>
<keyword evidence="2 10" id="KW-0547">Nucleotide-binding</keyword>
<dbReference type="GO" id="GO:0043138">
    <property type="term" value="F:3'-5' DNA helicase activity"/>
    <property type="evidence" value="ECO:0007669"/>
    <property type="project" value="UniProtKB-EC"/>
</dbReference>
<evidence type="ECO:0000256" key="1">
    <source>
        <dbReference type="ARBA" id="ARBA00009922"/>
    </source>
</evidence>
<evidence type="ECO:0000256" key="3">
    <source>
        <dbReference type="ARBA" id="ARBA00022801"/>
    </source>
</evidence>
<dbReference type="PANTHER" id="PTHR11070">
    <property type="entry name" value="UVRD / RECB / PCRA DNA HELICASE FAMILY MEMBER"/>
    <property type="match status" value="1"/>
</dbReference>
<keyword evidence="4 10" id="KW-0347">Helicase</keyword>